<reference evidence="2" key="1">
    <citation type="submission" date="2015-05" db="EMBL/GenBank/DDBJ databases">
        <title>Permanent draft genome of Rhodopirellula islandicus K833.</title>
        <authorList>
            <person name="Kizina J."/>
            <person name="Richter M."/>
            <person name="Glockner F.O."/>
            <person name="Harder J."/>
        </authorList>
    </citation>
    <scope>NUCLEOTIDE SEQUENCE [LARGE SCALE GENOMIC DNA]</scope>
    <source>
        <strain evidence="2">K833</strain>
    </source>
</reference>
<dbReference type="AlphaFoldDB" id="A0A0J1BMS8"/>
<proteinExistence type="predicted"/>
<evidence type="ECO:0000313" key="3">
    <source>
        <dbReference type="Proteomes" id="UP000036367"/>
    </source>
</evidence>
<evidence type="ECO:0000256" key="1">
    <source>
        <dbReference type="SAM" id="MobiDB-lite"/>
    </source>
</evidence>
<gene>
    <name evidence="2" type="ORF">RISK_000175</name>
</gene>
<dbReference type="EMBL" id="LECT01000002">
    <property type="protein sequence ID" value="KLU07802.1"/>
    <property type="molecule type" value="Genomic_DNA"/>
</dbReference>
<sequence length="44" mass="5025">MILEESPLHELCQPAYRRQDLGVPVRESSRDSPSQTSLSWPRTA</sequence>
<dbReference type="PATRIC" id="fig|595434.4.peg.168"/>
<protein>
    <submittedName>
        <fullName evidence="2">Uncharacterized protein</fullName>
    </submittedName>
</protein>
<organism evidence="2 3">
    <name type="scientific">Rhodopirellula islandica</name>
    <dbReference type="NCBI Taxonomy" id="595434"/>
    <lineage>
        <taxon>Bacteria</taxon>
        <taxon>Pseudomonadati</taxon>
        <taxon>Planctomycetota</taxon>
        <taxon>Planctomycetia</taxon>
        <taxon>Pirellulales</taxon>
        <taxon>Pirellulaceae</taxon>
        <taxon>Rhodopirellula</taxon>
    </lineage>
</organism>
<name>A0A0J1BMS8_RHOIS</name>
<keyword evidence="3" id="KW-1185">Reference proteome</keyword>
<feature type="compositionally biased region" description="Polar residues" evidence="1">
    <location>
        <begin position="31"/>
        <end position="44"/>
    </location>
</feature>
<comment type="caution">
    <text evidence="2">The sequence shown here is derived from an EMBL/GenBank/DDBJ whole genome shotgun (WGS) entry which is preliminary data.</text>
</comment>
<evidence type="ECO:0000313" key="2">
    <source>
        <dbReference type="EMBL" id="KLU07802.1"/>
    </source>
</evidence>
<dbReference type="Proteomes" id="UP000036367">
    <property type="component" value="Unassembled WGS sequence"/>
</dbReference>
<accession>A0A0J1BMS8</accession>
<feature type="region of interest" description="Disordered" evidence="1">
    <location>
        <begin position="17"/>
        <end position="44"/>
    </location>
</feature>
<dbReference type="STRING" id="595434.RISK_000175"/>